<evidence type="ECO:0000313" key="15">
    <source>
        <dbReference type="Proteomes" id="UP000585614"/>
    </source>
</evidence>
<dbReference type="InterPro" id="IPR049883">
    <property type="entry name" value="NOTCH1_EGF-like"/>
</dbReference>
<dbReference type="FunFam" id="2.10.25.10:FF:000358">
    <property type="entry name" value="protein HEG homolog 1 isoform X1"/>
    <property type="match status" value="1"/>
</dbReference>
<feature type="domain" description="EGF-like" evidence="13">
    <location>
        <begin position="980"/>
        <end position="1018"/>
    </location>
</feature>
<reference evidence="14 15" key="1">
    <citation type="journal article" date="2020" name="Nature">
        <title>Six reference-quality genomes reveal evolution of bat adaptations.</title>
        <authorList>
            <person name="Jebb D."/>
            <person name="Huang Z."/>
            <person name="Pippel M."/>
            <person name="Hughes G.M."/>
            <person name="Lavrichenko K."/>
            <person name="Devanna P."/>
            <person name="Winkler S."/>
            <person name="Jermiin L.S."/>
            <person name="Skirmuntt E.C."/>
            <person name="Katzourakis A."/>
            <person name="Burkitt-Gray L."/>
            <person name="Ray D.A."/>
            <person name="Sullivan K.A.M."/>
            <person name="Roscito J.G."/>
            <person name="Kirilenko B.M."/>
            <person name="Davalos L.M."/>
            <person name="Corthals A.P."/>
            <person name="Power M.L."/>
            <person name="Jones G."/>
            <person name="Ransome R.D."/>
            <person name="Dechmann D.K.N."/>
            <person name="Locatelli A.G."/>
            <person name="Puechmaille S.J."/>
            <person name="Fedrigo O."/>
            <person name="Jarvis E.D."/>
            <person name="Hiller M."/>
            <person name="Vernes S.C."/>
            <person name="Myers E.W."/>
            <person name="Teeling E.C."/>
        </authorList>
    </citation>
    <scope>NUCLEOTIDE SEQUENCE [LARGE SCALE GENOMIC DNA]</scope>
    <source>
        <strain evidence="14">MRhiFer1</strain>
        <tissue evidence="14">Lung</tissue>
    </source>
</reference>
<feature type="compositionally biased region" description="Polar residues" evidence="10">
    <location>
        <begin position="222"/>
        <end position="233"/>
    </location>
</feature>
<dbReference type="PROSITE" id="PS50026">
    <property type="entry name" value="EGF_3"/>
    <property type="match status" value="2"/>
</dbReference>
<feature type="domain" description="EGF-like" evidence="13">
    <location>
        <begin position="1020"/>
        <end position="1058"/>
    </location>
</feature>
<dbReference type="SUPFAM" id="SSF57196">
    <property type="entry name" value="EGF/Laminin"/>
    <property type="match status" value="2"/>
</dbReference>
<dbReference type="PANTHER" id="PTHR24037">
    <property type="entry name" value="HEART DEVELOPMENT PROTEIN WITH EGF-LIKE DOMAINS 1"/>
    <property type="match status" value="1"/>
</dbReference>
<feature type="region of interest" description="Disordered" evidence="10">
    <location>
        <begin position="938"/>
        <end position="974"/>
    </location>
</feature>
<evidence type="ECO:0000256" key="3">
    <source>
        <dbReference type="ARBA" id="ARBA00022536"/>
    </source>
</evidence>
<accession>A0A7J8AFI0</accession>
<dbReference type="Pfam" id="PF07645">
    <property type="entry name" value="EGF_CA"/>
    <property type="match status" value="1"/>
</dbReference>
<evidence type="ECO:0000313" key="14">
    <source>
        <dbReference type="EMBL" id="KAF6384800.1"/>
    </source>
</evidence>
<dbReference type="PROSITE" id="PS01186">
    <property type="entry name" value="EGF_2"/>
    <property type="match status" value="1"/>
</dbReference>
<feature type="region of interest" description="Disordered" evidence="10">
    <location>
        <begin position="258"/>
        <end position="322"/>
    </location>
</feature>
<feature type="region of interest" description="Disordered" evidence="10">
    <location>
        <begin position="363"/>
        <end position="401"/>
    </location>
</feature>
<dbReference type="PANTHER" id="PTHR24037:SF3">
    <property type="entry name" value="PROTEIN HEG HOMOLOG 1"/>
    <property type="match status" value="1"/>
</dbReference>
<feature type="transmembrane region" description="Helical" evidence="11">
    <location>
        <begin position="1243"/>
        <end position="1268"/>
    </location>
</feature>
<dbReference type="PROSITE" id="PS01187">
    <property type="entry name" value="EGF_CA"/>
    <property type="match status" value="1"/>
</dbReference>
<dbReference type="PROSITE" id="PS00010">
    <property type="entry name" value="ASX_HYDROXYL"/>
    <property type="match status" value="1"/>
</dbReference>
<evidence type="ECO:0000256" key="5">
    <source>
        <dbReference type="ARBA" id="ARBA00022737"/>
    </source>
</evidence>
<feature type="region of interest" description="Disordered" evidence="10">
    <location>
        <begin position="22"/>
        <end position="108"/>
    </location>
</feature>
<dbReference type="CDD" id="cd00054">
    <property type="entry name" value="EGF_CA"/>
    <property type="match status" value="2"/>
</dbReference>
<feature type="disulfide bond" evidence="9">
    <location>
        <begin position="989"/>
        <end position="1006"/>
    </location>
</feature>
<feature type="region of interest" description="Disordered" evidence="10">
    <location>
        <begin position="515"/>
        <end position="534"/>
    </location>
</feature>
<dbReference type="InterPro" id="IPR000152">
    <property type="entry name" value="EGF-type_Asp/Asn_hydroxyl_site"/>
</dbReference>
<feature type="compositionally biased region" description="Polar residues" evidence="10">
    <location>
        <begin position="816"/>
        <end position="826"/>
    </location>
</feature>
<feature type="region of interest" description="Disordered" evidence="10">
    <location>
        <begin position="208"/>
        <end position="244"/>
    </location>
</feature>
<dbReference type="GO" id="GO:0005886">
    <property type="term" value="C:plasma membrane"/>
    <property type="evidence" value="ECO:0007669"/>
    <property type="project" value="UniProtKB-SubCell"/>
</dbReference>
<feature type="region of interest" description="Disordered" evidence="10">
    <location>
        <begin position="760"/>
        <end position="826"/>
    </location>
</feature>
<feature type="compositionally biased region" description="Polar residues" evidence="10">
    <location>
        <begin position="726"/>
        <end position="735"/>
    </location>
</feature>
<keyword evidence="5" id="KW-0677">Repeat</keyword>
<feature type="compositionally biased region" description="Polar residues" evidence="10">
    <location>
        <begin position="363"/>
        <end position="374"/>
    </location>
</feature>
<keyword evidence="7 9" id="KW-1015">Disulfide bond</keyword>
<feature type="compositionally biased region" description="Low complexity" evidence="10">
    <location>
        <begin position="794"/>
        <end position="806"/>
    </location>
</feature>
<feature type="compositionally biased region" description="Polar residues" evidence="10">
    <location>
        <begin position="607"/>
        <end position="617"/>
    </location>
</feature>
<keyword evidence="2" id="KW-1003">Cell membrane</keyword>
<keyword evidence="6 11" id="KW-0472">Membrane</keyword>
<organism evidence="14 15">
    <name type="scientific">Rhinolophus ferrumequinum</name>
    <name type="common">Greater horseshoe bat</name>
    <dbReference type="NCBI Taxonomy" id="59479"/>
    <lineage>
        <taxon>Eukaryota</taxon>
        <taxon>Metazoa</taxon>
        <taxon>Chordata</taxon>
        <taxon>Craniata</taxon>
        <taxon>Vertebrata</taxon>
        <taxon>Euteleostomi</taxon>
        <taxon>Mammalia</taxon>
        <taxon>Eutheria</taxon>
        <taxon>Laurasiatheria</taxon>
        <taxon>Chiroptera</taxon>
        <taxon>Yinpterochiroptera</taxon>
        <taxon>Rhinolophoidea</taxon>
        <taxon>Rhinolophidae</taxon>
        <taxon>Rhinolophinae</taxon>
        <taxon>Rhinolophus</taxon>
    </lineage>
</organism>
<dbReference type="InterPro" id="IPR001881">
    <property type="entry name" value="EGF-like_Ca-bd_dom"/>
</dbReference>
<dbReference type="EMBL" id="JACAGC010000002">
    <property type="protein sequence ID" value="KAF6384800.1"/>
    <property type="molecule type" value="Genomic_DNA"/>
</dbReference>
<evidence type="ECO:0000259" key="13">
    <source>
        <dbReference type="PROSITE" id="PS50026"/>
    </source>
</evidence>
<dbReference type="PROSITE" id="PS00022">
    <property type="entry name" value="EGF_1"/>
    <property type="match status" value="1"/>
</dbReference>
<protein>
    <submittedName>
        <fullName evidence="14">Heart development protein with EGF like domains 1</fullName>
    </submittedName>
</protein>
<proteinExistence type="predicted"/>
<feature type="compositionally biased region" description="Polar residues" evidence="10">
    <location>
        <begin position="760"/>
        <end position="775"/>
    </location>
</feature>
<dbReference type="OrthoDB" id="9946171at2759"/>
<name>A0A7J8AFI0_RHIFE</name>
<evidence type="ECO:0000256" key="2">
    <source>
        <dbReference type="ARBA" id="ARBA00022475"/>
    </source>
</evidence>
<dbReference type="Pfam" id="PF00008">
    <property type="entry name" value="EGF"/>
    <property type="match status" value="1"/>
</dbReference>
<feature type="compositionally biased region" description="Polar residues" evidence="10">
    <location>
        <begin position="426"/>
        <end position="444"/>
    </location>
</feature>
<dbReference type="GO" id="GO:0005509">
    <property type="term" value="F:calcium ion binding"/>
    <property type="evidence" value="ECO:0007669"/>
    <property type="project" value="InterPro"/>
</dbReference>
<keyword evidence="4 12" id="KW-0732">Signal</keyword>
<evidence type="ECO:0000256" key="8">
    <source>
        <dbReference type="ARBA" id="ARBA00023180"/>
    </source>
</evidence>
<dbReference type="GO" id="GO:0007507">
    <property type="term" value="P:heart development"/>
    <property type="evidence" value="ECO:0007669"/>
    <property type="project" value="TreeGrafter"/>
</dbReference>
<dbReference type="Gene3D" id="2.10.25.10">
    <property type="entry name" value="Laminin"/>
    <property type="match status" value="2"/>
</dbReference>
<sequence length="1376" mass="146010">MASPRASRWPPLLLPLLLLLLPPTAPGTRGRPPFPARSTPSGAPLAGAELPLPPEPGPEHDLQPPPPTAPREHRGPAPPGPNQTALVPDAATQRGPSGRAPRGGSAATVRNHWAENNTEPHVENITFAQNQVDFSTVASKEGVMVQIPSKRHAPSDAPENLTPQTETAHARGRNSSSRRTDVTVSPVGPAIVTALTSKSSTLALGRLHLPSSSAGSEGRSAPSHTESRTSQGSLARGKGLPEETTAYTRVATSVLSQSSLPTLEMGEETTLSRKRNSPGPELFWLRFSRTAASSPQSDRSTGSGSMEELNNSTALRSPSVSRTKSVHVATTFPSGVPRVIQSLAVSLGPLNETETFPEDSEIAMTSASVHSSPSEAELRRNSEIIRNPGVGESSELSTENGLGLTSSKVSVGFWQNDSPISEGHQLASSSDAANGSPMSQTETVPGSVPSVRGGERIARWFLSNTKTFADVTGSSTSYPEVVNSSVLSQFSASAPQSRGSDTALGERSYSELAADLSSSSESLEASAPRGERSITGISYDQVSGTDMEQRTSSDHMDHTYVSSPFTKGERALLSITDNSSSLDMRESSTSSIKISNSSHSDYSSSSQGQTERSNVSSYGREYAWPSTESLGLRSANLPSYTPTMDMPNMVVLEADTGSVGDSSSSGPPLPLASVSQSHQLLSSTLLSTRASAHGSSPDAPTPLFSSPPPLPGSLTVSSPGSPSVSQTTLPPSFSTLAPPRARDTSVTAVRTLTMTSSVAVLSSTQTADPKNQSNPPHRKMVTESKAPSLESLPTEASEAETMSSSSRTPLPPVLPESSTEQTLPATSTSLAQMPPALTATTLEASHPPVTTPSPQSSTAPLMAGPTTVQTMAGKQLLPTSPGILVPQISTEGAVTTKRNQVHTEATTRLIPLTAVPTSAKVLTTGLGISEQYSPASRFLRTSPSPQTADVPTAEVLPPKPTTFPAQSSSYSPSAPLSPASGNSCAPNPCLHDGTCVVDPSSHGYRCVCSSSWQGHDCSVDVDECLSTPCPSLATCNNTQGSFTCRCPVGYQLEKGICNLVRTFVTEFKLKKMFLNTTMEKHSDLHEVENEITKTLNVCFSALPGYTRSTVRASRESSVVVMSLQTTFSLASNVTLFDLADRMQKCVNSCRSSAEVCQLLGSQRRIFRAGSLCKRKTPECDKETSICTDLDGVALCQCKSGYFQFNKMDHSCRACEDGYRLENETCMSCPFGLGGLNCGNPYQLITVVIAAAGGGLLLILGIALIVTCCRKNKNDISKLIFKSGDFQMSPYAEYPKNPRSQEWGREAIEMHENGSTKNLLQMTDVYYSPTSVRNPELERNGLYPTYTGLPGSRHSCIFPGQYNPSFISDESRRRDYF</sequence>
<keyword evidence="3 9" id="KW-0245">EGF-like domain</keyword>
<evidence type="ECO:0000256" key="12">
    <source>
        <dbReference type="SAM" id="SignalP"/>
    </source>
</evidence>
<gene>
    <name evidence="14" type="ORF">mRhiFer1_006279</name>
</gene>
<evidence type="ECO:0000256" key="4">
    <source>
        <dbReference type="ARBA" id="ARBA00022729"/>
    </source>
</evidence>
<evidence type="ECO:0000256" key="10">
    <source>
        <dbReference type="SAM" id="MobiDB-lite"/>
    </source>
</evidence>
<dbReference type="FunFam" id="2.10.25.10:FF:000610">
    <property type="entry name" value="protein HEG homolog 1 isoform X1"/>
    <property type="match status" value="1"/>
</dbReference>
<feature type="compositionally biased region" description="Polar residues" evidence="10">
    <location>
        <begin position="290"/>
        <end position="322"/>
    </location>
</feature>
<feature type="region of interest" description="Disordered" evidence="10">
    <location>
        <begin position="576"/>
        <end position="620"/>
    </location>
</feature>
<feature type="region of interest" description="Disordered" evidence="10">
    <location>
        <begin position="656"/>
        <end position="744"/>
    </location>
</feature>
<feature type="compositionally biased region" description="Low complexity" evidence="10">
    <location>
        <begin position="656"/>
        <end position="693"/>
    </location>
</feature>
<evidence type="ECO:0000256" key="9">
    <source>
        <dbReference type="PROSITE-ProRule" id="PRU00076"/>
    </source>
</evidence>
<feature type="chain" id="PRO_5029578874" evidence="12">
    <location>
        <begin position="28"/>
        <end position="1376"/>
    </location>
</feature>
<feature type="compositionally biased region" description="Low complexity" evidence="10">
    <location>
        <begin position="22"/>
        <end position="31"/>
    </location>
</feature>
<feature type="compositionally biased region" description="Low complexity" evidence="10">
    <location>
        <begin position="94"/>
        <end position="107"/>
    </location>
</feature>
<evidence type="ECO:0000256" key="7">
    <source>
        <dbReference type="ARBA" id="ARBA00023157"/>
    </source>
</evidence>
<dbReference type="SMART" id="SM00179">
    <property type="entry name" value="EGF_CA"/>
    <property type="match status" value="1"/>
</dbReference>
<feature type="region of interest" description="Disordered" evidence="10">
    <location>
        <begin position="420"/>
        <end position="451"/>
    </location>
</feature>
<feature type="compositionally biased region" description="Low complexity" evidence="10">
    <location>
        <begin position="587"/>
        <end position="606"/>
    </location>
</feature>
<keyword evidence="11" id="KW-0812">Transmembrane</keyword>
<evidence type="ECO:0000256" key="11">
    <source>
        <dbReference type="SAM" id="Phobius"/>
    </source>
</evidence>
<dbReference type="InterPro" id="IPR000742">
    <property type="entry name" value="EGF"/>
</dbReference>
<comment type="caution">
    <text evidence="14">The sequence shown here is derived from an EMBL/GenBank/DDBJ whole genome shotgun (WGS) entry which is preliminary data.</text>
</comment>
<dbReference type="SMART" id="SM00181">
    <property type="entry name" value="EGF"/>
    <property type="match status" value="3"/>
</dbReference>
<comment type="subcellular location">
    <subcellularLocation>
        <location evidence="1">Cell membrane</location>
    </subcellularLocation>
</comment>
<evidence type="ECO:0000256" key="1">
    <source>
        <dbReference type="ARBA" id="ARBA00004236"/>
    </source>
</evidence>
<keyword evidence="11" id="KW-1133">Transmembrane helix</keyword>
<dbReference type="Proteomes" id="UP000585614">
    <property type="component" value="Unassembled WGS sequence"/>
</dbReference>
<feature type="compositionally biased region" description="Polar residues" evidence="10">
    <location>
        <begin position="161"/>
        <end position="177"/>
    </location>
</feature>
<feature type="disulfide bond" evidence="9">
    <location>
        <begin position="1008"/>
        <end position="1017"/>
    </location>
</feature>
<feature type="compositionally biased region" description="Polar residues" evidence="10">
    <location>
        <begin position="938"/>
        <end position="949"/>
    </location>
</feature>
<comment type="caution">
    <text evidence="9">Lacks conserved residue(s) required for the propagation of feature annotation.</text>
</comment>
<feature type="compositionally biased region" description="Low complexity" evidence="10">
    <location>
        <begin position="712"/>
        <end position="725"/>
    </location>
</feature>
<evidence type="ECO:0000256" key="6">
    <source>
        <dbReference type="ARBA" id="ARBA00023136"/>
    </source>
</evidence>
<feature type="signal peptide" evidence="12">
    <location>
        <begin position="1"/>
        <end position="27"/>
    </location>
</feature>
<feature type="compositionally biased region" description="Low complexity" evidence="10">
    <location>
        <begin position="515"/>
        <end position="527"/>
    </location>
</feature>
<feature type="compositionally biased region" description="Low complexity" evidence="10">
    <location>
        <begin position="964"/>
        <end position="974"/>
    </location>
</feature>
<dbReference type="InterPro" id="IPR018097">
    <property type="entry name" value="EGF_Ca-bd_CS"/>
</dbReference>
<keyword evidence="8" id="KW-0325">Glycoprotein</keyword>
<feature type="region of interest" description="Disordered" evidence="10">
    <location>
        <begin position="149"/>
        <end position="185"/>
    </location>
</feature>